<dbReference type="Pfam" id="PF09913">
    <property type="entry name" value="DUF2142"/>
    <property type="match status" value="1"/>
</dbReference>
<dbReference type="Proteomes" id="UP000500767">
    <property type="component" value="Chromosome"/>
</dbReference>
<feature type="transmembrane region" description="Helical" evidence="1">
    <location>
        <begin position="463"/>
        <end position="488"/>
    </location>
</feature>
<feature type="transmembrane region" description="Helical" evidence="1">
    <location>
        <begin position="202"/>
        <end position="218"/>
    </location>
</feature>
<evidence type="ECO:0000313" key="3">
    <source>
        <dbReference type="Proteomes" id="UP000500767"/>
    </source>
</evidence>
<keyword evidence="3" id="KW-1185">Reference proteome</keyword>
<dbReference type="EMBL" id="CP053708">
    <property type="protein sequence ID" value="QKE90147.1"/>
    <property type="molecule type" value="Genomic_DNA"/>
</dbReference>
<dbReference type="KEGG" id="lck:HN018_08875"/>
<feature type="transmembrane region" description="Helical" evidence="1">
    <location>
        <begin position="366"/>
        <end position="390"/>
    </location>
</feature>
<feature type="transmembrane region" description="Helical" evidence="1">
    <location>
        <begin position="230"/>
        <end position="256"/>
    </location>
</feature>
<evidence type="ECO:0000256" key="1">
    <source>
        <dbReference type="SAM" id="Phobius"/>
    </source>
</evidence>
<feature type="transmembrane region" description="Helical" evidence="1">
    <location>
        <begin position="117"/>
        <end position="141"/>
    </location>
</feature>
<dbReference type="RefSeq" id="WP_171835901.1">
    <property type="nucleotide sequence ID" value="NZ_CP053708.1"/>
</dbReference>
<dbReference type="InterPro" id="IPR018674">
    <property type="entry name" value="DUF2142_membrane"/>
</dbReference>
<dbReference type="AlphaFoldDB" id="A0A6M8HPD8"/>
<feature type="transmembrane region" description="Helical" evidence="1">
    <location>
        <begin position="268"/>
        <end position="290"/>
    </location>
</feature>
<feature type="transmembrane region" description="Helical" evidence="1">
    <location>
        <begin position="147"/>
        <end position="172"/>
    </location>
</feature>
<keyword evidence="1" id="KW-1133">Transmembrane helix</keyword>
<feature type="transmembrane region" description="Helical" evidence="1">
    <location>
        <begin position="435"/>
        <end position="451"/>
    </location>
</feature>
<protein>
    <submittedName>
        <fullName evidence="2">DUF2142 domain-containing protein</fullName>
    </submittedName>
</protein>
<reference evidence="2 3" key="1">
    <citation type="journal article" date="2014" name="World J. Microbiol. Biotechnol.">
        <title>Biodiversity and physiological characteristics of Antarctic and Arctic lichens-associated bacteria.</title>
        <authorList>
            <person name="Lee Y.M."/>
            <person name="Kim E.H."/>
            <person name="Lee H.K."/>
            <person name="Hong S.G."/>
        </authorList>
    </citation>
    <scope>NUCLEOTIDE SEQUENCE [LARGE SCALE GENOMIC DNA]</scope>
    <source>
        <strain evidence="2 3">PAMC 26569</strain>
    </source>
</reference>
<sequence>MRLTINRPLLQPLVLLFLMLSLPLGIFLAALTPLGQIPDEPPHVMKADSLLHGELIGHRETQIRPDGRRILREGVIGDSALLDVIISQIRVNDLTPSHMSGAALEESRRVRFGGRHAFYEIGTIASYFPIFYIPAAVAIGICKLCGFGAYAAFMAARLINLVLTLCMGAAALSLATRGRALLFATLLLPTTLSLAASVNQDGLLIGAAVLAVAFASRLRLDQPPAASPSYWAVAILVACISLAKPPYLPLVILLFLPLKLSRRSPLPAWFGIRLGTVALILACTIGWTWLNVHYAAAPVIRAPEEAGPLWPGNRPAIFDRTDMGAQLSVLLARPWLFISLPIHSMFMNRDVFTQLLGVLGWLNLVLPTTLMTLWVVALGASCLAGTLAGASNTDGSQPQETLALLAAVFITILLIYISQYLSFTPVGYDWISGPQGRYLVPLIPLVALALPRFGPRDAGQPGILLIPTAVAGLAGLYLIPVAIVTFFYHGQ</sequence>
<proteinExistence type="predicted"/>
<evidence type="ECO:0000313" key="2">
    <source>
        <dbReference type="EMBL" id="QKE90147.1"/>
    </source>
</evidence>
<gene>
    <name evidence="2" type="ORF">HN018_08875</name>
</gene>
<keyword evidence="1" id="KW-0812">Transmembrane</keyword>
<feature type="transmembrane region" description="Helical" evidence="1">
    <location>
        <begin position="402"/>
        <end position="423"/>
    </location>
</feature>
<feature type="transmembrane region" description="Helical" evidence="1">
    <location>
        <begin position="12"/>
        <end position="31"/>
    </location>
</feature>
<organism evidence="2 3">
    <name type="scientific">Lichenicola cladoniae</name>
    <dbReference type="NCBI Taxonomy" id="1484109"/>
    <lineage>
        <taxon>Bacteria</taxon>
        <taxon>Pseudomonadati</taxon>
        <taxon>Pseudomonadota</taxon>
        <taxon>Alphaproteobacteria</taxon>
        <taxon>Acetobacterales</taxon>
        <taxon>Acetobacteraceae</taxon>
        <taxon>Lichenicola</taxon>
    </lineage>
</organism>
<keyword evidence="1" id="KW-0472">Membrane</keyword>
<accession>A0A6M8HPD8</accession>
<name>A0A6M8HPD8_9PROT</name>